<keyword evidence="5" id="KW-1185">Reference proteome</keyword>
<dbReference type="OrthoDB" id="67214at2759"/>
<feature type="signal peptide" evidence="3">
    <location>
        <begin position="1"/>
        <end position="26"/>
    </location>
</feature>
<dbReference type="AlphaFoldDB" id="A0A2P4YFU7"/>
<keyword evidence="3" id="KW-0732">Signal</keyword>
<dbReference type="EMBL" id="NCKW01003406">
    <property type="protein sequence ID" value="POM76661.1"/>
    <property type="molecule type" value="Genomic_DNA"/>
</dbReference>
<evidence type="ECO:0000256" key="1">
    <source>
        <dbReference type="SAM" id="Coils"/>
    </source>
</evidence>
<proteinExistence type="predicted"/>
<reference evidence="4 5" key="1">
    <citation type="journal article" date="2017" name="Genome Biol. Evol.">
        <title>Phytophthora megakarya and P. palmivora, closely related causal agents of cacao black pod rot, underwent increases in genome sizes and gene numbers by different mechanisms.</title>
        <authorList>
            <person name="Ali S.S."/>
            <person name="Shao J."/>
            <person name="Lary D.J."/>
            <person name="Kronmiller B."/>
            <person name="Shen D."/>
            <person name="Strem M.D."/>
            <person name="Amoako-Attah I."/>
            <person name="Akrofi A.Y."/>
            <person name="Begoude B.A."/>
            <person name="Ten Hoopen G.M."/>
            <person name="Coulibaly K."/>
            <person name="Kebe B.I."/>
            <person name="Melnick R.L."/>
            <person name="Guiltinan M.J."/>
            <person name="Tyler B.M."/>
            <person name="Meinhardt L.W."/>
            <person name="Bailey B.A."/>
        </authorList>
    </citation>
    <scope>NUCLEOTIDE SEQUENCE [LARGE SCALE GENOMIC DNA]</scope>
    <source>
        <strain evidence="5">sbr112.9</strain>
    </source>
</reference>
<evidence type="ECO:0000256" key="2">
    <source>
        <dbReference type="SAM" id="MobiDB-lite"/>
    </source>
</evidence>
<dbReference type="Proteomes" id="UP000237271">
    <property type="component" value="Unassembled WGS sequence"/>
</dbReference>
<evidence type="ECO:0000256" key="3">
    <source>
        <dbReference type="SAM" id="SignalP"/>
    </source>
</evidence>
<name>A0A2P4YFU7_9STRA</name>
<feature type="region of interest" description="Disordered" evidence="2">
    <location>
        <begin position="177"/>
        <end position="197"/>
    </location>
</feature>
<gene>
    <name evidence="4" type="ORF">PHPALM_6071</name>
</gene>
<evidence type="ECO:0000313" key="4">
    <source>
        <dbReference type="EMBL" id="POM76661.1"/>
    </source>
</evidence>
<feature type="coiled-coil region" evidence="1">
    <location>
        <begin position="484"/>
        <end position="511"/>
    </location>
</feature>
<comment type="caution">
    <text evidence="4">The sequence shown here is derived from an EMBL/GenBank/DDBJ whole genome shotgun (WGS) entry which is preliminary data.</text>
</comment>
<accession>A0A2P4YFU7</accession>
<feature type="chain" id="PRO_5015191929" evidence="3">
    <location>
        <begin position="27"/>
        <end position="554"/>
    </location>
</feature>
<protein>
    <submittedName>
        <fullName evidence="4">Uncharacterized protein</fullName>
    </submittedName>
</protein>
<keyword evidence="1" id="KW-0175">Coiled coil</keyword>
<organism evidence="4 5">
    <name type="scientific">Phytophthora palmivora</name>
    <dbReference type="NCBI Taxonomy" id="4796"/>
    <lineage>
        <taxon>Eukaryota</taxon>
        <taxon>Sar</taxon>
        <taxon>Stramenopiles</taxon>
        <taxon>Oomycota</taxon>
        <taxon>Peronosporomycetes</taxon>
        <taxon>Peronosporales</taxon>
        <taxon>Peronosporaceae</taxon>
        <taxon>Phytophthora</taxon>
    </lineage>
</organism>
<sequence>MLRNARSIGVALATLTPLATLAIGEAAQQYDDSNKVVYAKQQLLKWRSTSDPVKSTENTKVQEAEAAAWLGSAPPKFPYLLSISPGDNPAIVTNALLGGAKVLGSYEESTRDTLEKLTEPTSSLELAIHRIAARYAALKTVIHGNVPEDFDPRVEMKVNEEDMMMDALLDALRDRQYTEQQHDGELGESSGPDSPSISQTAIPVFLLRDFDTLSDQNAERWLHWTHQVSSESLAYVVLLTTSTVTPSKSRSDDVDGSSKQNYRAAEVEAILKVTGNWWSDINEVCRRLTESKLNDVTTNEERFALIQEVCNTFMQDMETGLLEALYLDGSMQFPCASKTEVARETGSLSDTSKVFSALETWKCLETLADVTPVTSGSALIGSPQQLLESKDKTPLNCVSLVEALLPFNYREEGEQKFLDLIDRKVLFLRPKDPVEIGVIPCKNAALVSPCWAQTRPIVKKAFEKIHRSDTYFRVILDLDRFAANVEMQNEVEQYEKEIEERRKVLSDMKRDFTILQFSMTPAEKSTRKAELALIDIELQAKDVYLEKLRSLLTP</sequence>
<evidence type="ECO:0000313" key="5">
    <source>
        <dbReference type="Proteomes" id="UP000237271"/>
    </source>
</evidence>